<evidence type="ECO:0000313" key="2">
    <source>
        <dbReference type="Proteomes" id="UP001218231"/>
    </source>
</evidence>
<accession>A0ABY7U0L7</accession>
<dbReference type="RefSeq" id="WP_273619361.1">
    <property type="nucleotide sequence ID" value="NZ_CP117417.1"/>
</dbReference>
<organism evidence="1 2">
    <name type="scientific">Novosphingobium humi</name>
    <dbReference type="NCBI Taxonomy" id="2282397"/>
    <lineage>
        <taxon>Bacteria</taxon>
        <taxon>Pseudomonadati</taxon>
        <taxon>Pseudomonadota</taxon>
        <taxon>Alphaproteobacteria</taxon>
        <taxon>Sphingomonadales</taxon>
        <taxon>Sphingomonadaceae</taxon>
        <taxon>Novosphingobium</taxon>
    </lineage>
</organism>
<gene>
    <name evidence="1" type="ORF">PQ457_01920</name>
</gene>
<protein>
    <submittedName>
        <fullName evidence="1">Uncharacterized protein</fullName>
    </submittedName>
</protein>
<reference evidence="1 2" key="1">
    <citation type="submission" date="2023-02" db="EMBL/GenBank/DDBJ databases">
        <title>Genome sequence of Novosphingobium humi KACC 19094.</title>
        <authorList>
            <person name="Kim S."/>
            <person name="Heo J."/>
            <person name="Kwon S.-W."/>
        </authorList>
    </citation>
    <scope>NUCLEOTIDE SEQUENCE [LARGE SCALE GENOMIC DNA]</scope>
    <source>
        <strain evidence="1 2">KACC 19094</strain>
    </source>
</reference>
<sequence>MANMPGIAAMQADGVLHAERGPGRAAVIVKVQAGPSRVWAMDVTA</sequence>
<proteinExistence type="predicted"/>
<name>A0ABY7U0L7_9SPHN</name>
<dbReference type="Proteomes" id="UP001218231">
    <property type="component" value="Chromosome"/>
</dbReference>
<dbReference type="EMBL" id="CP117417">
    <property type="protein sequence ID" value="WCT79069.1"/>
    <property type="molecule type" value="Genomic_DNA"/>
</dbReference>
<keyword evidence="2" id="KW-1185">Reference proteome</keyword>
<evidence type="ECO:0000313" key="1">
    <source>
        <dbReference type="EMBL" id="WCT79069.1"/>
    </source>
</evidence>